<reference evidence="1 2" key="1">
    <citation type="submission" date="2019-09" db="EMBL/GenBank/DDBJ databases">
        <title>Taxonomy of Antarctic Massilia spp.: description of Massilia rubra sp. nov., Massilia aquatica sp. nov., Massilia mucilaginosa sp. nov., Massilia frigida sp. nov. isolated from streams, lakes and regoliths.</title>
        <authorList>
            <person name="Holochova P."/>
            <person name="Sedlacek I."/>
            <person name="Kralova S."/>
            <person name="Maslanova I."/>
            <person name="Busse H.-J."/>
            <person name="Stankova E."/>
            <person name="Vrbovska V."/>
            <person name="Kovarovic V."/>
            <person name="Bartak M."/>
            <person name="Svec P."/>
            <person name="Pantucek R."/>
        </authorList>
    </citation>
    <scope>NUCLEOTIDE SEQUENCE [LARGE SCALE GENOMIC DNA]</scope>
    <source>
        <strain evidence="1 2">CCM 8692</strain>
    </source>
</reference>
<name>A0ABX0LF87_9BURK</name>
<dbReference type="RefSeq" id="WP_167221632.1">
    <property type="nucleotide sequence ID" value="NZ_VUYU01000002.1"/>
</dbReference>
<keyword evidence="2" id="KW-1185">Reference proteome</keyword>
<evidence type="ECO:0000313" key="2">
    <source>
        <dbReference type="Proteomes" id="UP000785613"/>
    </source>
</evidence>
<dbReference type="EMBL" id="VUYU01000002">
    <property type="protein sequence ID" value="NHZ32649.1"/>
    <property type="molecule type" value="Genomic_DNA"/>
</dbReference>
<protein>
    <submittedName>
        <fullName evidence="1">Uncharacterized protein</fullName>
    </submittedName>
</protein>
<accession>A0ABX0LF87</accession>
<evidence type="ECO:0000313" key="1">
    <source>
        <dbReference type="EMBL" id="NHZ32649.1"/>
    </source>
</evidence>
<dbReference type="Proteomes" id="UP000785613">
    <property type="component" value="Unassembled WGS sequence"/>
</dbReference>
<organism evidence="1 2">
    <name type="scientific">Massilia rubra</name>
    <dbReference type="NCBI Taxonomy" id="2607910"/>
    <lineage>
        <taxon>Bacteria</taxon>
        <taxon>Pseudomonadati</taxon>
        <taxon>Pseudomonadota</taxon>
        <taxon>Betaproteobacteria</taxon>
        <taxon>Burkholderiales</taxon>
        <taxon>Oxalobacteraceae</taxon>
        <taxon>Telluria group</taxon>
        <taxon>Massilia</taxon>
    </lineage>
</organism>
<comment type="caution">
    <text evidence="1">The sequence shown here is derived from an EMBL/GenBank/DDBJ whole genome shotgun (WGS) entry which is preliminary data.</text>
</comment>
<sequence>MKLRPRHAPIALDLAVAIGLLWGLLNTGQFDQAYRLGRACRQIWPDEERVALLLAFAQVELFDGPDPDTAAVLARSSACPSWNALLARRSGAA</sequence>
<proteinExistence type="predicted"/>
<gene>
    <name evidence="1" type="ORF">F0185_03465</name>
</gene>